<evidence type="ECO:0000313" key="1">
    <source>
        <dbReference type="EMBL" id="KAK6728598.1"/>
    </source>
</evidence>
<protein>
    <submittedName>
        <fullName evidence="1">Uncharacterized protein</fullName>
    </submittedName>
</protein>
<evidence type="ECO:0000313" key="2">
    <source>
        <dbReference type="Proteomes" id="UP001303046"/>
    </source>
</evidence>
<dbReference type="Proteomes" id="UP001303046">
    <property type="component" value="Unassembled WGS sequence"/>
</dbReference>
<dbReference type="EMBL" id="JAVFWL010000001">
    <property type="protein sequence ID" value="KAK6728598.1"/>
    <property type="molecule type" value="Genomic_DNA"/>
</dbReference>
<organism evidence="1 2">
    <name type="scientific">Necator americanus</name>
    <name type="common">Human hookworm</name>
    <dbReference type="NCBI Taxonomy" id="51031"/>
    <lineage>
        <taxon>Eukaryota</taxon>
        <taxon>Metazoa</taxon>
        <taxon>Ecdysozoa</taxon>
        <taxon>Nematoda</taxon>
        <taxon>Chromadorea</taxon>
        <taxon>Rhabditida</taxon>
        <taxon>Rhabditina</taxon>
        <taxon>Rhabditomorpha</taxon>
        <taxon>Strongyloidea</taxon>
        <taxon>Ancylostomatidae</taxon>
        <taxon>Bunostominae</taxon>
        <taxon>Necator</taxon>
    </lineage>
</organism>
<comment type="caution">
    <text evidence="1">The sequence shown here is derived from an EMBL/GenBank/DDBJ whole genome shotgun (WGS) entry which is preliminary data.</text>
</comment>
<name>A0ABR1BU29_NECAM</name>
<gene>
    <name evidence="1" type="primary">Necator_chrI.g2066</name>
    <name evidence="1" type="ORF">RB195_005940</name>
</gene>
<sequence>MSMKVIDFGSIVQKAAARRGGADTAEWAVKVFTQGYTASTSTQMPFGNFPSHPFPEHPISFLPFASPSKACSRNGLTPNYDIQWAAEHEKRILRVEESLLLSWHFPEGNSFLGADVTIQPLH</sequence>
<accession>A0ABR1BU29</accession>
<reference evidence="1 2" key="1">
    <citation type="submission" date="2023-08" db="EMBL/GenBank/DDBJ databases">
        <title>A Necator americanus chromosomal reference genome.</title>
        <authorList>
            <person name="Ilik V."/>
            <person name="Petrzelkova K.J."/>
            <person name="Pardy F."/>
            <person name="Fuh T."/>
            <person name="Niatou-Singa F.S."/>
            <person name="Gouil Q."/>
            <person name="Baker L."/>
            <person name="Ritchie M.E."/>
            <person name="Jex A.R."/>
            <person name="Gazzola D."/>
            <person name="Li H."/>
            <person name="Toshio Fujiwara R."/>
            <person name="Zhan B."/>
            <person name="Aroian R.V."/>
            <person name="Pafco B."/>
            <person name="Schwarz E.M."/>
        </authorList>
    </citation>
    <scope>NUCLEOTIDE SEQUENCE [LARGE SCALE GENOMIC DNA]</scope>
    <source>
        <strain evidence="1 2">Aroian</strain>
        <tissue evidence="1">Whole animal</tissue>
    </source>
</reference>
<keyword evidence="2" id="KW-1185">Reference proteome</keyword>
<proteinExistence type="predicted"/>